<evidence type="ECO:0000256" key="1">
    <source>
        <dbReference type="SAM" id="MobiDB-lite"/>
    </source>
</evidence>
<sequence length="117" mass="13106">MENFMSRLMSDYSVTDFVIIRDDATIGEHQRAEFNAIATLSQHHEEASQRPSFSNPQSSASNNDAPTLPSRKESFDDLSMASTPKGGSRRKRSLLNDEMLLRGIKRIGSKNSQAFLK</sequence>
<reference evidence="2" key="1">
    <citation type="submission" date="2023-08" db="EMBL/GenBank/DDBJ databases">
        <authorList>
            <person name="Audoor S."/>
            <person name="Bilcke G."/>
        </authorList>
    </citation>
    <scope>NUCLEOTIDE SEQUENCE</scope>
</reference>
<organism evidence="2 3">
    <name type="scientific">Cylindrotheca closterium</name>
    <dbReference type="NCBI Taxonomy" id="2856"/>
    <lineage>
        <taxon>Eukaryota</taxon>
        <taxon>Sar</taxon>
        <taxon>Stramenopiles</taxon>
        <taxon>Ochrophyta</taxon>
        <taxon>Bacillariophyta</taxon>
        <taxon>Bacillariophyceae</taxon>
        <taxon>Bacillariophycidae</taxon>
        <taxon>Bacillariales</taxon>
        <taxon>Bacillariaceae</taxon>
        <taxon>Cylindrotheca</taxon>
    </lineage>
</organism>
<comment type="caution">
    <text evidence="2">The sequence shown here is derived from an EMBL/GenBank/DDBJ whole genome shotgun (WGS) entry which is preliminary data.</text>
</comment>
<name>A0AAD2FEF6_9STRA</name>
<dbReference type="AlphaFoldDB" id="A0AAD2FEF6"/>
<gene>
    <name evidence="2" type="ORF">CYCCA115_LOCUS2905</name>
</gene>
<dbReference type="Proteomes" id="UP001295423">
    <property type="component" value="Unassembled WGS sequence"/>
</dbReference>
<evidence type="ECO:0000313" key="2">
    <source>
        <dbReference type="EMBL" id="CAJ1932575.1"/>
    </source>
</evidence>
<proteinExistence type="predicted"/>
<dbReference type="EMBL" id="CAKOGP040000224">
    <property type="protein sequence ID" value="CAJ1932575.1"/>
    <property type="molecule type" value="Genomic_DNA"/>
</dbReference>
<evidence type="ECO:0000313" key="3">
    <source>
        <dbReference type="Proteomes" id="UP001295423"/>
    </source>
</evidence>
<protein>
    <submittedName>
        <fullName evidence="2">Uncharacterized protein</fullName>
    </submittedName>
</protein>
<accession>A0AAD2FEF6</accession>
<feature type="region of interest" description="Disordered" evidence="1">
    <location>
        <begin position="39"/>
        <end position="95"/>
    </location>
</feature>
<feature type="compositionally biased region" description="Polar residues" evidence="1">
    <location>
        <begin position="49"/>
        <end position="65"/>
    </location>
</feature>
<keyword evidence="3" id="KW-1185">Reference proteome</keyword>